<organism evidence="9 10">
    <name type="scientific">Alteraurantiacibacter palmitatis</name>
    <dbReference type="NCBI Taxonomy" id="2054628"/>
    <lineage>
        <taxon>Bacteria</taxon>
        <taxon>Pseudomonadati</taxon>
        <taxon>Pseudomonadota</taxon>
        <taxon>Alphaproteobacteria</taxon>
        <taxon>Sphingomonadales</taxon>
        <taxon>Erythrobacteraceae</taxon>
        <taxon>Alteraurantiacibacter</taxon>
    </lineage>
</organism>
<evidence type="ECO:0000259" key="7">
    <source>
        <dbReference type="Pfam" id="PF02687"/>
    </source>
</evidence>
<feature type="transmembrane region" description="Helical" evidence="6">
    <location>
        <begin position="464"/>
        <end position="491"/>
    </location>
</feature>
<feature type="transmembrane region" description="Helical" evidence="6">
    <location>
        <begin position="714"/>
        <end position="738"/>
    </location>
</feature>
<name>A0ABV7E7W4_9SPHN</name>
<comment type="subcellular location">
    <subcellularLocation>
        <location evidence="1">Cell membrane</location>
        <topology evidence="1">Multi-pass membrane protein</topology>
    </subcellularLocation>
</comment>
<comment type="caution">
    <text evidence="9">The sequence shown here is derived from an EMBL/GenBank/DDBJ whole genome shotgun (WGS) entry which is preliminary data.</text>
</comment>
<evidence type="ECO:0000256" key="4">
    <source>
        <dbReference type="ARBA" id="ARBA00022989"/>
    </source>
</evidence>
<feature type="domain" description="ABC3 transporter permease C-terminal" evidence="7">
    <location>
        <begin position="719"/>
        <end position="830"/>
    </location>
</feature>
<evidence type="ECO:0000256" key="5">
    <source>
        <dbReference type="ARBA" id="ARBA00023136"/>
    </source>
</evidence>
<dbReference type="InterPro" id="IPR038766">
    <property type="entry name" value="Membrane_comp_ABC_pdt"/>
</dbReference>
<protein>
    <submittedName>
        <fullName evidence="9">ABC transporter permease</fullName>
    </submittedName>
</protein>
<reference evidence="10" key="1">
    <citation type="journal article" date="2019" name="Int. J. Syst. Evol. Microbiol.">
        <title>The Global Catalogue of Microorganisms (GCM) 10K type strain sequencing project: providing services to taxonomists for standard genome sequencing and annotation.</title>
        <authorList>
            <consortium name="The Broad Institute Genomics Platform"/>
            <consortium name="The Broad Institute Genome Sequencing Center for Infectious Disease"/>
            <person name="Wu L."/>
            <person name="Ma J."/>
        </authorList>
    </citation>
    <scope>NUCLEOTIDE SEQUENCE [LARGE SCALE GENOMIC DNA]</scope>
    <source>
        <strain evidence="10">KCTC 52607</strain>
    </source>
</reference>
<keyword evidence="4 6" id="KW-1133">Transmembrane helix</keyword>
<evidence type="ECO:0000313" key="9">
    <source>
        <dbReference type="EMBL" id="MFC3098662.1"/>
    </source>
</evidence>
<evidence type="ECO:0000256" key="6">
    <source>
        <dbReference type="SAM" id="Phobius"/>
    </source>
</evidence>
<feature type="transmembrane region" description="Helical" evidence="6">
    <location>
        <begin position="350"/>
        <end position="371"/>
    </location>
</feature>
<dbReference type="Proteomes" id="UP001595456">
    <property type="component" value="Unassembled WGS sequence"/>
</dbReference>
<feature type="domain" description="ABC3 transporter permease C-terminal" evidence="7">
    <location>
        <begin position="260"/>
        <end position="374"/>
    </location>
</feature>
<dbReference type="Pfam" id="PF02687">
    <property type="entry name" value="FtsX"/>
    <property type="match status" value="2"/>
</dbReference>
<evidence type="ECO:0000256" key="2">
    <source>
        <dbReference type="ARBA" id="ARBA00022475"/>
    </source>
</evidence>
<feature type="transmembrane region" description="Helical" evidence="6">
    <location>
        <begin position="301"/>
        <end position="330"/>
    </location>
</feature>
<gene>
    <name evidence="9" type="ORF">ACFODU_12775</name>
</gene>
<dbReference type="PANTHER" id="PTHR30287">
    <property type="entry name" value="MEMBRANE COMPONENT OF PREDICTED ABC SUPERFAMILY METABOLITE UPTAKE TRANSPORTER"/>
    <property type="match status" value="1"/>
</dbReference>
<feature type="transmembrane region" description="Helical" evidence="6">
    <location>
        <begin position="802"/>
        <end position="828"/>
    </location>
</feature>
<keyword evidence="3 6" id="KW-0812">Transmembrane</keyword>
<feature type="transmembrane region" description="Helical" evidence="6">
    <location>
        <begin position="256"/>
        <end position="280"/>
    </location>
</feature>
<feature type="domain" description="MacB-like periplasmic core" evidence="8">
    <location>
        <begin position="28"/>
        <end position="226"/>
    </location>
</feature>
<dbReference type="Pfam" id="PF12704">
    <property type="entry name" value="MacB_PCD"/>
    <property type="match status" value="1"/>
</dbReference>
<keyword evidence="2" id="KW-1003">Cell membrane</keyword>
<dbReference type="RefSeq" id="WP_336926395.1">
    <property type="nucleotide sequence ID" value="NZ_JBANRO010000007.1"/>
</dbReference>
<proteinExistence type="predicted"/>
<sequence>MTSLGWAAAWRIARRDLHRQFRGLRLLLVCLFLGVGALAAIGSLTSAIRSELNGQGQVLLGGDLEVEVYQRPLSAEEVAFLSEYGELSNGLRMQAMLTNGDAAAPVELKAVEGNWPLYGALTLADGSVAGDLPDGGAWIAQGVADRLDVGVGDSILLGTLPLTVAGIIGEEPDRLSEGFSLGQSVIVGLDVPEAAGLTLPGAMYETKTRVRFSGNADPAAVEEEILEAFPESGLDIRTRDRASPGAERFVSRMGEFLTLVGLAALVIAGIGIGGGVSSYLESKRAGIATLKILGASSGDIARIYALQVGAAALAGSLAGLAAGVLVTPLLANALGSLLPVSTAFVVDPLALLRALAFGLLVALVFAAPPILRARDFPAMALMRSRVAPISQGWRSAAVPVGLGMAGIALLALVGSPTPLLSAGFLAGALGMLLLLGVLGVTIARAAKRAPRPAHPILRAALSNIYRPGAATGALVTALGFGLAAFVLLAAVQTSLDGNIRRSVPAIAPDYFVLDLPVARVGEFTALVEADAPGAEISATPTLRGQVIAYGDPENPTIVSELEELPDGAWALRGERGLTYSVALPQGNVLTRGEWWPEIYNGEPLVSVDEELARAADLQLGDIITVSVLGVQKTARIASFRRLDWESMGFNYVFVFSPNTLADAPHNVAATISLPEGAEVPTLLRDLARAFPSSSVVEVGPILEEARSILDQVSLAILAAASVAVLAGIAVLLGAIAAARAARIYDTVILRVLGASRGQLLGLQLAEFGLLAVILAGVSLALGAGLAWAIITQLFEFDWLPDWPRILAVLGAGLALVLGFAFAASLPVLRARPAQTLRNL</sequence>
<evidence type="ECO:0000313" key="10">
    <source>
        <dbReference type="Proteomes" id="UP001595456"/>
    </source>
</evidence>
<dbReference type="PANTHER" id="PTHR30287:SF1">
    <property type="entry name" value="INNER MEMBRANE PROTEIN"/>
    <property type="match status" value="1"/>
</dbReference>
<dbReference type="EMBL" id="JBHRST010000020">
    <property type="protein sequence ID" value="MFC3098662.1"/>
    <property type="molecule type" value="Genomic_DNA"/>
</dbReference>
<dbReference type="InterPro" id="IPR003838">
    <property type="entry name" value="ABC3_permease_C"/>
</dbReference>
<feature type="transmembrane region" description="Helical" evidence="6">
    <location>
        <begin position="392"/>
        <end position="413"/>
    </location>
</feature>
<evidence type="ECO:0000256" key="3">
    <source>
        <dbReference type="ARBA" id="ARBA00022692"/>
    </source>
</evidence>
<dbReference type="InterPro" id="IPR025857">
    <property type="entry name" value="MacB_PCD"/>
</dbReference>
<keyword evidence="5 6" id="KW-0472">Membrane</keyword>
<feature type="transmembrane region" description="Helical" evidence="6">
    <location>
        <begin position="759"/>
        <end position="790"/>
    </location>
</feature>
<keyword evidence="10" id="KW-1185">Reference proteome</keyword>
<feature type="transmembrane region" description="Helical" evidence="6">
    <location>
        <begin position="419"/>
        <end position="443"/>
    </location>
</feature>
<accession>A0ABV7E7W4</accession>
<evidence type="ECO:0000259" key="8">
    <source>
        <dbReference type="Pfam" id="PF12704"/>
    </source>
</evidence>
<evidence type="ECO:0000256" key="1">
    <source>
        <dbReference type="ARBA" id="ARBA00004651"/>
    </source>
</evidence>